<dbReference type="STRING" id="196109.A0A136IV66"/>
<reference evidence="4" key="1">
    <citation type="submission" date="2016-02" db="EMBL/GenBank/DDBJ databases">
        <title>Draft genome sequence of Microdochium bolleyi, a fungal endophyte of beachgrass.</title>
        <authorList>
            <consortium name="DOE Joint Genome Institute"/>
            <person name="David A.S."/>
            <person name="May G."/>
            <person name="Haridas S."/>
            <person name="Lim J."/>
            <person name="Wang M."/>
            <person name="Labutti K."/>
            <person name="Lipzen A."/>
            <person name="Barry K."/>
            <person name="Grigoriev I.V."/>
        </authorList>
    </citation>
    <scope>NUCLEOTIDE SEQUENCE [LARGE SCALE GENOMIC DNA]</scope>
    <source>
        <strain evidence="4">J235TASD1</strain>
    </source>
</reference>
<dbReference type="PROSITE" id="PS50011">
    <property type="entry name" value="PROTEIN_KINASE_DOM"/>
    <property type="match status" value="1"/>
</dbReference>
<dbReference type="EMBL" id="KQ964257">
    <property type="protein sequence ID" value="KXJ88696.1"/>
    <property type="molecule type" value="Genomic_DNA"/>
</dbReference>
<dbReference type="InterPro" id="IPR008271">
    <property type="entry name" value="Ser/Thr_kinase_AS"/>
</dbReference>
<sequence>MIYGDLQRRLRPLRAELRRRPRLRALLVACLAVTALYTLYHHCLARHDLWAKYSPTRFDKRFDAAADAIARHNWALSLDTHESRPVLDHQDQWRRLGGGFEGDVFRLNGSVIKTFNVRRSPLRNCVPGAALETRWPAEIPASVLLGGMRDDLRDEDDFLPVKDYFLTSPTNHAKASWHLVMPHLEGGSLLHLADRLRALGFGYRQLDAMFRPSLNRLLAALDKVHNQYSLCHDDIKPENIFVASFSQASTPQTDTHWLLGDLGSVRSWVNPYHASRLWQRESGQLADCRTNDAIRLVKTYVMFLRVSVADTAPFDDAFWAGGEPWSHLYWWATRGPVPGSIAASSLREKSLEVAPRGVDEYHEQEHGIWSLRCLLNSACVQTATEKELQTQMVVKESRARRFGLTGIFGLPSTSC</sequence>
<dbReference type="Proteomes" id="UP000070501">
    <property type="component" value="Unassembled WGS sequence"/>
</dbReference>
<evidence type="ECO:0000256" key="1">
    <source>
        <dbReference type="SAM" id="Phobius"/>
    </source>
</evidence>
<feature type="domain" description="Protein kinase" evidence="2">
    <location>
        <begin position="90"/>
        <end position="415"/>
    </location>
</feature>
<evidence type="ECO:0000313" key="3">
    <source>
        <dbReference type="EMBL" id="KXJ88696.1"/>
    </source>
</evidence>
<proteinExistence type="predicted"/>
<evidence type="ECO:0000259" key="2">
    <source>
        <dbReference type="PROSITE" id="PS50011"/>
    </source>
</evidence>
<keyword evidence="4" id="KW-1185">Reference proteome</keyword>
<dbReference type="GO" id="GO:0005524">
    <property type="term" value="F:ATP binding"/>
    <property type="evidence" value="ECO:0007669"/>
    <property type="project" value="InterPro"/>
</dbReference>
<organism evidence="3 4">
    <name type="scientific">Microdochium bolleyi</name>
    <dbReference type="NCBI Taxonomy" id="196109"/>
    <lineage>
        <taxon>Eukaryota</taxon>
        <taxon>Fungi</taxon>
        <taxon>Dikarya</taxon>
        <taxon>Ascomycota</taxon>
        <taxon>Pezizomycotina</taxon>
        <taxon>Sordariomycetes</taxon>
        <taxon>Xylariomycetidae</taxon>
        <taxon>Xylariales</taxon>
        <taxon>Microdochiaceae</taxon>
        <taxon>Microdochium</taxon>
    </lineage>
</organism>
<dbReference type="InterPro" id="IPR000719">
    <property type="entry name" value="Prot_kinase_dom"/>
</dbReference>
<protein>
    <recommendedName>
        <fullName evidence="2">Protein kinase domain-containing protein</fullName>
    </recommendedName>
</protein>
<keyword evidence="1" id="KW-1133">Transmembrane helix</keyword>
<feature type="transmembrane region" description="Helical" evidence="1">
    <location>
        <begin position="21"/>
        <end position="40"/>
    </location>
</feature>
<dbReference type="Gene3D" id="1.10.510.10">
    <property type="entry name" value="Transferase(Phosphotransferase) domain 1"/>
    <property type="match status" value="1"/>
</dbReference>
<dbReference type="InterPro" id="IPR011009">
    <property type="entry name" value="Kinase-like_dom_sf"/>
</dbReference>
<gene>
    <name evidence="3" type="ORF">Micbo1qcDRAFT_166139</name>
</gene>
<keyword evidence="1" id="KW-0472">Membrane</keyword>
<accession>A0A136IV66</accession>
<keyword evidence="1" id="KW-0812">Transmembrane</keyword>
<evidence type="ECO:0000313" key="4">
    <source>
        <dbReference type="Proteomes" id="UP000070501"/>
    </source>
</evidence>
<dbReference type="PROSITE" id="PS00108">
    <property type="entry name" value="PROTEIN_KINASE_ST"/>
    <property type="match status" value="1"/>
</dbReference>
<dbReference type="OrthoDB" id="5337378at2759"/>
<dbReference type="GO" id="GO:0004672">
    <property type="term" value="F:protein kinase activity"/>
    <property type="evidence" value="ECO:0007669"/>
    <property type="project" value="InterPro"/>
</dbReference>
<dbReference type="AlphaFoldDB" id="A0A136IV66"/>
<dbReference type="SUPFAM" id="SSF56112">
    <property type="entry name" value="Protein kinase-like (PK-like)"/>
    <property type="match status" value="1"/>
</dbReference>
<dbReference type="InParanoid" id="A0A136IV66"/>
<name>A0A136IV66_9PEZI</name>